<protein>
    <submittedName>
        <fullName evidence="1">Uncharacterized protein</fullName>
    </submittedName>
</protein>
<dbReference type="AlphaFoldDB" id="A0A1B1S398"/>
<dbReference type="KEGG" id="pll:I858_011755"/>
<proteinExistence type="predicted"/>
<reference evidence="1" key="1">
    <citation type="submission" date="2016-10" db="EMBL/GenBank/DDBJ databases">
        <authorList>
            <person name="See-Too W.S."/>
        </authorList>
    </citation>
    <scope>NUCLEOTIDE SEQUENCE</scope>
    <source>
        <strain evidence="1">L10.15</strain>
    </source>
</reference>
<dbReference type="Proteomes" id="UP000053354">
    <property type="component" value="Chromosome"/>
</dbReference>
<accession>A0A1B1S398</accession>
<organism evidence="1 2">
    <name type="scientific">Planococcus versutus</name>
    <dbReference type="NCBI Taxonomy" id="1302659"/>
    <lineage>
        <taxon>Bacteria</taxon>
        <taxon>Bacillati</taxon>
        <taxon>Bacillota</taxon>
        <taxon>Bacilli</taxon>
        <taxon>Bacillales</taxon>
        <taxon>Caryophanaceae</taxon>
        <taxon>Planococcus</taxon>
    </lineage>
</organism>
<gene>
    <name evidence="1" type="ORF">I858_011755</name>
</gene>
<evidence type="ECO:0000313" key="2">
    <source>
        <dbReference type="Proteomes" id="UP000053354"/>
    </source>
</evidence>
<evidence type="ECO:0000313" key="1">
    <source>
        <dbReference type="EMBL" id="ANU27661.1"/>
    </source>
</evidence>
<dbReference type="OrthoDB" id="2880511at2"/>
<keyword evidence="2" id="KW-1185">Reference proteome</keyword>
<dbReference type="EMBL" id="CP016540">
    <property type="protein sequence ID" value="ANU27661.1"/>
    <property type="molecule type" value="Genomic_DNA"/>
</dbReference>
<sequence length="84" mass="9808">MRFIQPKKQNLQKVNWALPDKTIAIVKHYAEYTGYSEEEVLSAFLENILDDPRFITYVENKRNNKRILKDLGLIADDLQASPEV</sequence>
<dbReference type="STRING" id="1302659.I858_011755"/>
<dbReference type="RefSeq" id="WP_049694736.1">
    <property type="nucleotide sequence ID" value="NZ_CP016540.2"/>
</dbReference>
<name>A0A1B1S398_9BACL</name>